<dbReference type="Proteomes" id="UP000270094">
    <property type="component" value="Unassembled WGS sequence"/>
</dbReference>
<keyword evidence="2" id="KW-1185">Reference proteome</keyword>
<dbReference type="EMBL" id="UYYB01027796">
    <property type="protein sequence ID" value="VDM72897.1"/>
    <property type="molecule type" value="Genomic_DNA"/>
</dbReference>
<protein>
    <submittedName>
        <fullName evidence="1">Uncharacterized protein</fullName>
    </submittedName>
</protein>
<name>A0A3P7J9P1_STRVU</name>
<sequence>MEERKSYPTPTTSTAEPGVVVAKAVSGAGVLRIA</sequence>
<accession>A0A3P7J9P1</accession>
<evidence type="ECO:0000313" key="2">
    <source>
        <dbReference type="Proteomes" id="UP000270094"/>
    </source>
</evidence>
<organism evidence="1 2">
    <name type="scientific">Strongylus vulgaris</name>
    <name type="common">Blood worm</name>
    <dbReference type="NCBI Taxonomy" id="40348"/>
    <lineage>
        <taxon>Eukaryota</taxon>
        <taxon>Metazoa</taxon>
        <taxon>Ecdysozoa</taxon>
        <taxon>Nematoda</taxon>
        <taxon>Chromadorea</taxon>
        <taxon>Rhabditida</taxon>
        <taxon>Rhabditina</taxon>
        <taxon>Rhabditomorpha</taxon>
        <taxon>Strongyloidea</taxon>
        <taxon>Strongylidae</taxon>
        <taxon>Strongylus</taxon>
    </lineage>
</organism>
<evidence type="ECO:0000313" key="1">
    <source>
        <dbReference type="EMBL" id="VDM72897.1"/>
    </source>
</evidence>
<dbReference type="AlphaFoldDB" id="A0A3P7J9P1"/>
<reference evidence="1 2" key="1">
    <citation type="submission" date="2018-11" db="EMBL/GenBank/DDBJ databases">
        <authorList>
            <consortium name="Pathogen Informatics"/>
        </authorList>
    </citation>
    <scope>NUCLEOTIDE SEQUENCE [LARGE SCALE GENOMIC DNA]</scope>
</reference>
<gene>
    <name evidence="1" type="ORF">SVUK_LOCUS7895</name>
</gene>
<proteinExistence type="predicted"/>